<dbReference type="Pfam" id="PF02992">
    <property type="entry name" value="Transposase_21"/>
    <property type="match status" value="1"/>
</dbReference>
<evidence type="ECO:0000313" key="1">
    <source>
        <dbReference type="EMBL" id="KAG2191510.1"/>
    </source>
</evidence>
<sequence>MALFFDGFQPGKVATGDKLSIIHLVNLNFPPEYRFQNEYMIQLAILPGPNTPKDLDSFLQPIVDEFRDLSNHGLVIRRNGDVVCKSKVNLVIATGDIPAAASLAHHSGHMSTNGCRLCRIVTKRVNSRTCYLDTTASLREKADFTTGSSDFEKRINIEPFFTSLPTFTHPTFFALEGLHLIGQGIAKHVYDLLTVSMKKTYNKAIALKYAPTDKELEEENITSANDWPFSFEISKDKLIEIGNFIELLRPTVPTTFSSKWENPIEQSGGNRGVDWIDFLLYMVPTTFVPALQHHNAKKPLLFLCKACAVALKWRITKDDLTMMKNTITQWNNFLLIEIRQKRIQPGVLKPVQHYLTHVPMMIEKQGVLKAYSGRSMERTIGRYKKLIKSKVNAGANAGNVLERFAVYGHVNSSNINLRETLNLLEPNQRTNNDFVPLDENDNTAPELWSPLFQCSVSSLPCGVSDRQFISAVQRYYMRVYSVPYEPVNISSGVVNGAGRAWFNDIVYTSAVFKDHINERRRGNNYVMFTASHLNHHNNLTSQLYVGSITFFFETTFESLRDFLVLIDVAESHGVVDYDRLMPKVILRRPGQHKYVVCRFGDIICNVGLVRYTMAENHYKVISHHIFTELLDLKMGNARNL</sequence>
<protein>
    <submittedName>
        <fullName evidence="1">Uncharacterized protein</fullName>
    </submittedName>
</protein>
<keyword evidence="2" id="KW-1185">Reference proteome</keyword>
<dbReference type="InterPro" id="IPR004242">
    <property type="entry name" value="Transposase_21"/>
</dbReference>
<reference evidence="1" key="1">
    <citation type="submission" date="2020-12" db="EMBL/GenBank/DDBJ databases">
        <title>Metabolic potential, ecology and presence of endohyphal bacteria is reflected in genomic diversity of Mucoromycotina.</title>
        <authorList>
            <person name="Muszewska A."/>
            <person name="Okrasinska A."/>
            <person name="Steczkiewicz K."/>
            <person name="Drgas O."/>
            <person name="Orlowska M."/>
            <person name="Perlinska-Lenart U."/>
            <person name="Aleksandrzak-Piekarczyk T."/>
            <person name="Szatraj K."/>
            <person name="Zielenkiewicz U."/>
            <person name="Pilsyk S."/>
            <person name="Malc E."/>
            <person name="Mieczkowski P."/>
            <person name="Kruszewska J.S."/>
            <person name="Biernat P."/>
            <person name="Pawlowska J."/>
        </authorList>
    </citation>
    <scope>NUCLEOTIDE SEQUENCE</scope>
    <source>
        <strain evidence="1">WA0000017839</strain>
    </source>
</reference>
<evidence type="ECO:0000313" key="2">
    <source>
        <dbReference type="Proteomes" id="UP000603453"/>
    </source>
</evidence>
<dbReference type="OrthoDB" id="2285485at2759"/>
<comment type="caution">
    <text evidence="1">The sequence shown here is derived from an EMBL/GenBank/DDBJ whole genome shotgun (WGS) entry which is preliminary data.</text>
</comment>
<dbReference type="AlphaFoldDB" id="A0A8H7UQ81"/>
<dbReference type="Proteomes" id="UP000603453">
    <property type="component" value="Unassembled WGS sequence"/>
</dbReference>
<gene>
    <name evidence="1" type="ORF">INT47_005377</name>
</gene>
<dbReference type="EMBL" id="JAEPRD010000396">
    <property type="protein sequence ID" value="KAG2191510.1"/>
    <property type="molecule type" value="Genomic_DNA"/>
</dbReference>
<proteinExistence type="predicted"/>
<accession>A0A8H7UQ81</accession>
<organism evidence="1 2">
    <name type="scientific">Mucor saturninus</name>
    <dbReference type="NCBI Taxonomy" id="64648"/>
    <lineage>
        <taxon>Eukaryota</taxon>
        <taxon>Fungi</taxon>
        <taxon>Fungi incertae sedis</taxon>
        <taxon>Mucoromycota</taxon>
        <taxon>Mucoromycotina</taxon>
        <taxon>Mucoromycetes</taxon>
        <taxon>Mucorales</taxon>
        <taxon>Mucorineae</taxon>
        <taxon>Mucoraceae</taxon>
        <taxon>Mucor</taxon>
    </lineage>
</organism>
<name>A0A8H7UQ81_9FUNG</name>